<keyword evidence="1" id="KW-1133">Transmembrane helix</keyword>
<dbReference type="STRING" id="145857.GA0070616_2471"/>
<protein>
    <submittedName>
        <fullName evidence="3">PH domain-containing protein</fullName>
    </submittedName>
</protein>
<dbReference type="Proteomes" id="UP000199699">
    <property type="component" value="Unassembled WGS sequence"/>
</dbReference>
<dbReference type="InterPro" id="IPR019692">
    <property type="entry name" value="CFP-6_PH"/>
</dbReference>
<sequence>MHEETSPRQWRVRPALPVLKTIGAVALVGLGVLFAQGDLVRPVLAATAAAVLLGWAVRDWVAPVRLGVDDEGVTVLKGWSTYQRLPWRTVESVDVTRRSGRGLAGEVLEIDAGETLHLLSRNDLGAEPAEVAEAVRAARPATG</sequence>
<gene>
    <name evidence="3" type="ORF">GA0070616_2471</name>
</gene>
<feature type="transmembrane region" description="Helical" evidence="1">
    <location>
        <begin position="12"/>
        <end position="33"/>
    </location>
</feature>
<reference evidence="3 4" key="1">
    <citation type="submission" date="2016-06" db="EMBL/GenBank/DDBJ databases">
        <authorList>
            <person name="Kjaerup R.B."/>
            <person name="Dalgaard T.S."/>
            <person name="Juul-Madsen H.R."/>
        </authorList>
    </citation>
    <scope>NUCLEOTIDE SEQUENCE [LARGE SCALE GENOMIC DNA]</scope>
    <source>
        <strain evidence="3 4">DSM 43818</strain>
    </source>
</reference>
<accession>A0A1C6RY16</accession>
<dbReference type="EMBL" id="FMHT01000003">
    <property type="protein sequence ID" value="SCL22115.1"/>
    <property type="molecule type" value="Genomic_DNA"/>
</dbReference>
<evidence type="ECO:0000256" key="1">
    <source>
        <dbReference type="SAM" id="Phobius"/>
    </source>
</evidence>
<name>A0A1C6RY16_9ACTN</name>
<dbReference type="RefSeq" id="WP_245712740.1">
    <property type="nucleotide sequence ID" value="NZ_FMHT01000003.1"/>
</dbReference>
<keyword evidence="1" id="KW-0812">Transmembrane</keyword>
<dbReference type="AlphaFoldDB" id="A0A1C6RY16"/>
<evidence type="ECO:0000313" key="4">
    <source>
        <dbReference type="Proteomes" id="UP000199699"/>
    </source>
</evidence>
<evidence type="ECO:0000313" key="3">
    <source>
        <dbReference type="EMBL" id="SCL22115.1"/>
    </source>
</evidence>
<dbReference type="Pfam" id="PF10756">
    <property type="entry name" value="bPH_6"/>
    <property type="match status" value="1"/>
</dbReference>
<feature type="transmembrane region" description="Helical" evidence="1">
    <location>
        <begin position="39"/>
        <end position="57"/>
    </location>
</feature>
<proteinExistence type="predicted"/>
<keyword evidence="1" id="KW-0472">Membrane</keyword>
<keyword evidence="4" id="KW-1185">Reference proteome</keyword>
<feature type="domain" description="Low molecular weight protein antigen 6 PH" evidence="2">
    <location>
        <begin position="64"/>
        <end position="140"/>
    </location>
</feature>
<evidence type="ECO:0000259" key="2">
    <source>
        <dbReference type="Pfam" id="PF10756"/>
    </source>
</evidence>
<organism evidence="3 4">
    <name type="scientific">Micromonospora nigra</name>
    <dbReference type="NCBI Taxonomy" id="145857"/>
    <lineage>
        <taxon>Bacteria</taxon>
        <taxon>Bacillati</taxon>
        <taxon>Actinomycetota</taxon>
        <taxon>Actinomycetes</taxon>
        <taxon>Micromonosporales</taxon>
        <taxon>Micromonosporaceae</taxon>
        <taxon>Micromonospora</taxon>
    </lineage>
</organism>